<name>A0AAV6VGD8_9ARAC</name>
<dbReference type="AlphaFoldDB" id="A0AAV6VGD8"/>
<feature type="transmembrane region" description="Helical" evidence="1">
    <location>
        <begin position="20"/>
        <end position="38"/>
    </location>
</feature>
<keyword evidence="1" id="KW-0472">Membrane</keyword>
<protein>
    <submittedName>
        <fullName evidence="2">Uncharacterized protein</fullName>
    </submittedName>
</protein>
<gene>
    <name evidence="2" type="ORF">JTE90_013593</name>
</gene>
<keyword evidence="1" id="KW-1133">Transmembrane helix</keyword>
<dbReference type="Proteomes" id="UP000827092">
    <property type="component" value="Unassembled WGS sequence"/>
</dbReference>
<accession>A0AAV6VGD8</accession>
<sequence>MVAFSRLCTPMYVCYPSILTFPYILYAVPSAIHLWTNVRNIFQRMTFRIHPTLAMHFAKQYLLPYIDGPTLGPSPRQ</sequence>
<organism evidence="2 3">
    <name type="scientific">Oedothorax gibbosus</name>
    <dbReference type="NCBI Taxonomy" id="931172"/>
    <lineage>
        <taxon>Eukaryota</taxon>
        <taxon>Metazoa</taxon>
        <taxon>Ecdysozoa</taxon>
        <taxon>Arthropoda</taxon>
        <taxon>Chelicerata</taxon>
        <taxon>Arachnida</taxon>
        <taxon>Araneae</taxon>
        <taxon>Araneomorphae</taxon>
        <taxon>Entelegynae</taxon>
        <taxon>Araneoidea</taxon>
        <taxon>Linyphiidae</taxon>
        <taxon>Erigoninae</taxon>
        <taxon>Oedothorax</taxon>
    </lineage>
</organism>
<keyword evidence="3" id="KW-1185">Reference proteome</keyword>
<comment type="caution">
    <text evidence="2">The sequence shown here is derived from an EMBL/GenBank/DDBJ whole genome shotgun (WGS) entry which is preliminary data.</text>
</comment>
<evidence type="ECO:0000256" key="1">
    <source>
        <dbReference type="SAM" id="Phobius"/>
    </source>
</evidence>
<dbReference type="EMBL" id="JAFNEN010000093">
    <property type="protein sequence ID" value="KAG8195118.1"/>
    <property type="molecule type" value="Genomic_DNA"/>
</dbReference>
<evidence type="ECO:0000313" key="3">
    <source>
        <dbReference type="Proteomes" id="UP000827092"/>
    </source>
</evidence>
<reference evidence="2 3" key="1">
    <citation type="journal article" date="2022" name="Nat. Ecol. Evol.">
        <title>A masculinizing supergene underlies an exaggerated male reproductive morph in a spider.</title>
        <authorList>
            <person name="Hendrickx F."/>
            <person name="De Corte Z."/>
            <person name="Sonet G."/>
            <person name="Van Belleghem S.M."/>
            <person name="Kostlbacher S."/>
            <person name="Vangestel C."/>
        </authorList>
    </citation>
    <scope>NUCLEOTIDE SEQUENCE [LARGE SCALE GENOMIC DNA]</scope>
    <source>
        <strain evidence="2">W744_W776</strain>
    </source>
</reference>
<proteinExistence type="predicted"/>
<keyword evidence="1" id="KW-0812">Transmembrane</keyword>
<evidence type="ECO:0000313" key="2">
    <source>
        <dbReference type="EMBL" id="KAG8195118.1"/>
    </source>
</evidence>